<dbReference type="AlphaFoldDB" id="A0A840R3X7"/>
<feature type="chain" id="PRO_5033012171" description="Lipoprotein" evidence="1">
    <location>
        <begin position="19"/>
        <end position="55"/>
    </location>
</feature>
<evidence type="ECO:0008006" key="4">
    <source>
        <dbReference type="Google" id="ProtNLM"/>
    </source>
</evidence>
<feature type="signal peptide" evidence="1">
    <location>
        <begin position="1"/>
        <end position="18"/>
    </location>
</feature>
<keyword evidence="3" id="KW-1185">Reference proteome</keyword>
<evidence type="ECO:0000313" key="2">
    <source>
        <dbReference type="EMBL" id="MBB5187919.1"/>
    </source>
</evidence>
<reference evidence="2 3" key="1">
    <citation type="submission" date="2020-08" db="EMBL/GenBank/DDBJ databases">
        <title>Genomic Encyclopedia of Type Strains, Phase IV (KMG-IV): sequencing the most valuable type-strain genomes for metagenomic binning, comparative biology and taxonomic classification.</title>
        <authorList>
            <person name="Goeker M."/>
        </authorList>
    </citation>
    <scope>NUCLEOTIDE SEQUENCE [LARGE SCALE GENOMIC DNA]</scope>
    <source>
        <strain evidence="2 3">DSM 25701</strain>
    </source>
</reference>
<proteinExistence type="predicted"/>
<protein>
    <recommendedName>
        <fullName evidence="4">Lipoprotein</fullName>
    </recommendedName>
</protein>
<sequence>MRLFFPLLALTLFMALSACGTSNYDQSREWRLQECEKVLDDHDRAQCKTNTPHYN</sequence>
<accession>A0A840R3X7</accession>
<gene>
    <name evidence="2" type="ORF">HNQ57_002197</name>
</gene>
<comment type="caution">
    <text evidence="2">The sequence shown here is derived from an EMBL/GenBank/DDBJ whole genome shotgun (WGS) entry which is preliminary data.</text>
</comment>
<name>A0A840R3X7_9GAMM</name>
<keyword evidence="1" id="KW-0732">Signal</keyword>
<dbReference type="Proteomes" id="UP000536640">
    <property type="component" value="Unassembled WGS sequence"/>
</dbReference>
<evidence type="ECO:0000313" key="3">
    <source>
        <dbReference type="Proteomes" id="UP000536640"/>
    </source>
</evidence>
<organism evidence="2 3">
    <name type="scientific">Zhongshania antarctica</name>
    <dbReference type="NCBI Taxonomy" id="641702"/>
    <lineage>
        <taxon>Bacteria</taxon>
        <taxon>Pseudomonadati</taxon>
        <taxon>Pseudomonadota</taxon>
        <taxon>Gammaproteobacteria</taxon>
        <taxon>Cellvibrionales</taxon>
        <taxon>Spongiibacteraceae</taxon>
        <taxon>Zhongshania</taxon>
    </lineage>
</organism>
<dbReference type="PROSITE" id="PS51257">
    <property type="entry name" value="PROKAR_LIPOPROTEIN"/>
    <property type="match status" value="1"/>
</dbReference>
<dbReference type="RefSeq" id="WP_184462887.1">
    <property type="nucleotide sequence ID" value="NZ_JACHHW010000005.1"/>
</dbReference>
<dbReference type="EMBL" id="JACHHW010000005">
    <property type="protein sequence ID" value="MBB5187919.1"/>
    <property type="molecule type" value="Genomic_DNA"/>
</dbReference>
<evidence type="ECO:0000256" key="1">
    <source>
        <dbReference type="SAM" id="SignalP"/>
    </source>
</evidence>